<keyword evidence="3" id="KW-1185">Reference proteome</keyword>
<dbReference type="GO" id="GO:0051707">
    <property type="term" value="P:response to other organism"/>
    <property type="evidence" value="ECO:0007669"/>
    <property type="project" value="UniProtKB-ARBA"/>
</dbReference>
<dbReference type="AlphaFoldDB" id="A0A8S4RI54"/>
<gene>
    <name evidence="2" type="primary">jg17664</name>
    <name evidence="2" type="ORF">PAEG_LOCUS13631</name>
</gene>
<dbReference type="EMBL" id="CAKXAJ010025186">
    <property type="protein sequence ID" value="CAH2236151.1"/>
    <property type="molecule type" value="Genomic_DNA"/>
</dbReference>
<evidence type="ECO:0000313" key="2">
    <source>
        <dbReference type="EMBL" id="CAH2236151.1"/>
    </source>
</evidence>
<protein>
    <submittedName>
        <fullName evidence="2">Jg17664 protein</fullName>
    </submittedName>
</protein>
<dbReference type="Gene3D" id="3.30.30.10">
    <property type="entry name" value="Knottin, scorpion toxin-like"/>
    <property type="match status" value="4"/>
</dbReference>
<feature type="region of interest" description="Disordered" evidence="1">
    <location>
        <begin position="24"/>
        <end position="47"/>
    </location>
</feature>
<sequence>MLVMAITAFVNLKLKLGGFQTRWSMTSPQQTKPDKLERNDIPNLDEDDTGKGVRGCDPNACYQLCRRLKFPSGTCINGRCKCDNFRQDPGAMIENTVMNEARCNMFTCRQICHRLGFRYGVCVGDTCRCSNAIRTNVLEIPMDQDINEDIENSVEPIVERIVTNAASQECDQLSCTMGCRELGFPGGLCFMGKCRCNKGGKKYEEALENSLRACNSATCNLMCLRLRYHGGWCRFGRCECF</sequence>
<dbReference type="SUPFAM" id="SSF57095">
    <property type="entry name" value="Scorpion toxin-like"/>
    <property type="match status" value="1"/>
</dbReference>
<dbReference type="Proteomes" id="UP000838756">
    <property type="component" value="Unassembled WGS sequence"/>
</dbReference>
<dbReference type="InterPro" id="IPR036574">
    <property type="entry name" value="Scorpion_toxin-like_sf"/>
</dbReference>
<accession>A0A8S4RI54</accession>
<dbReference type="OrthoDB" id="7205626at2759"/>
<name>A0A8S4RI54_9NEOP</name>
<proteinExistence type="predicted"/>
<organism evidence="2 3">
    <name type="scientific">Pararge aegeria aegeria</name>
    <dbReference type="NCBI Taxonomy" id="348720"/>
    <lineage>
        <taxon>Eukaryota</taxon>
        <taxon>Metazoa</taxon>
        <taxon>Ecdysozoa</taxon>
        <taxon>Arthropoda</taxon>
        <taxon>Hexapoda</taxon>
        <taxon>Insecta</taxon>
        <taxon>Pterygota</taxon>
        <taxon>Neoptera</taxon>
        <taxon>Endopterygota</taxon>
        <taxon>Lepidoptera</taxon>
        <taxon>Glossata</taxon>
        <taxon>Ditrysia</taxon>
        <taxon>Papilionoidea</taxon>
        <taxon>Nymphalidae</taxon>
        <taxon>Satyrinae</taxon>
        <taxon>Satyrini</taxon>
        <taxon>Parargina</taxon>
        <taxon>Pararge</taxon>
    </lineage>
</organism>
<evidence type="ECO:0000256" key="1">
    <source>
        <dbReference type="SAM" id="MobiDB-lite"/>
    </source>
</evidence>
<comment type="caution">
    <text evidence="2">The sequence shown here is derived from an EMBL/GenBank/DDBJ whole genome shotgun (WGS) entry which is preliminary data.</text>
</comment>
<evidence type="ECO:0000313" key="3">
    <source>
        <dbReference type="Proteomes" id="UP000838756"/>
    </source>
</evidence>
<reference evidence="2" key="1">
    <citation type="submission" date="2022-03" db="EMBL/GenBank/DDBJ databases">
        <authorList>
            <person name="Lindestad O."/>
        </authorList>
    </citation>
    <scope>NUCLEOTIDE SEQUENCE</scope>
</reference>